<accession>A0A3M4W7G4</accession>
<reference evidence="2 3" key="1">
    <citation type="submission" date="2018-08" db="EMBL/GenBank/DDBJ databases">
        <title>Recombination of ecologically and evolutionarily significant loci maintains genetic cohesion in the Pseudomonas syringae species complex.</title>
        <authorList>
            <person name="Dillon M."/>
            <person name="Thakur S."/>
            <person name="Almeida R.N.D."/>
            <person name="Weir B.S."/>
            <person name="Guttman D.S."/>
        </authorList>
    </citation>
    <scope>NUCLEOTIDE SEQUENCE [LARGE SCALE GENOMIC DNA]</scope>
    <source>
        <strain evidence="2 3">ICMP 6917</strain>
    </source>
</reference>
<dbReference type="SUPFAM" id="SSF55486">
    <property type="entry name" value="Metalloproteases ('zincins'), catalytic domain"/>
    <property type="match status" value="1"/>
</dbReference>
<evidence type="ECO:0000259" key="1">
    <source>
        <dbReference type="Pfam" id="PF20178"/>
    </source>
</evidence>
<dbReference type="InterPro" id="IPR024079">
    <property type="entry name" value="MetalloPept_cat_dom_sf"/>
</dbReference>
<dbReference type="Proteomes" id="UP000278332">
    <property type="component" value="Unassembled WGS sequence"/>
</dbReference>
<sequence>MRRSSGVWRGSMKRKWHMSSPPYFFSESLKVRFEQSIKAAIDTSRIRIDEGRWLQRLVGEAGKSNRPPPRVDRLIMDDGSTPNAELAGALLISDTQDSKAPVFLSTLLFGIERFKSRAALLVSLKKRFDEIREMSLEVDARLIDGPLFEVQMQSVVQQQVQHLDRLSERLHGMPSLQTALGKALQQRLAQLLPGNDIDVFHHPVQIVEERSSESVMTTSLVACTQTLVEVATHKYAGEEPGKGLVLRFLDAQGRILTPVQAQPYVQALDELRSIVTDTYEQLLDEYWSQVTNDGRTLRDVVAHALAESLRQTLLTGTEQGALTGHECRHLSSLLPYPGAPEDLKSVTVSRLAVSIGDQEPVKLVGVFLIEFRVEQLPVLYLFSSLYGFRHYVDRKQISEHFSSVQGRAELLSFSSLDDHPLIDMQGPLKLRVDALTVPWFPEFIRSIIGLQKRNVRYVLGLPAIVYQKASVRVDDALDVRGLLDARLLRLRDSGRWQAGQIEFEPLWDHLPSVPTVDQGDHDYPVLQAWADRMISLDARMERLATLHSGVETCMRHALDRYLALIGGEPLDARELWVVRASSGEPAIRLVSLALQRVSQPGLVPLLDGTVVKGQAAALQNQPEIRLPLTLFESMLKWILPDFAERYDRQQRDFYALPTRRLDTQIHPGVWAAHSREDALRLELSLERHLEVFDTKVLDMLQQVLDRPLPHLREVLGDERVEVCMLSLHYEPDLPPIPLANAFVLYNPRQPASYVLWTMLNGLTKFDSRQALADNLLACLSRMDRMDNVLELLSGADRHTLLNYLERPGELGIRVMFQVIEGHLVHTLQEAENQRQRMTVDFIYNRAQTWGLTPDLFGKVLAVTERDDGTRQAVNDLGAALQVLIYKAIAPTWVTESSFDDLITLTNLVQRFYISSSTHEDFLFDIPDIRDHAKEKLSERLSVDFPGANLDSDQLIVTLTHYVPAIVATGQTPQGIPAATQKISETLTDFSINRFSSIQDGVISIAHKDGSPLSASLTPEYIRDLLQSLDVATDYRQLVDSALDNRSPSHLVRKSNFAEQIPVTEVLKAFVLKLRNKLSAEAYDFIESVFNMPDGIARLPVRGWDVVLSPLLILPAPKGWEPTPVLGVYVITPKASQQPGPWVIYAPLCEQWTFREYADQAALVTDLCTSGSLQTYVLDRIDPTMRHIYDHGGFHEPHLPFSIEDSMGLPFERPLPVTFMLEPCEGNALEYLLPGVLEAFKFDIRQQSVTNDENRRTSSKYLFGLAVEQVLAFVPGRLGALVGVWQSRDLFHSSAVSIGEQRWGKAVSELAAGLSVLISSRQEPHKGLLSEEEVTVGSAESTSFPEFSWSTNALTEELRSRLSAFEVHDVALNALRKDEVLNVSRDENTGRQYAAVNGKVYQVQSSKDGWFIVMQDKVGPSIKLDTNQHWALQLQGGLKGGGGVVTRMKNNLVEMEVSESLVVDARGIHQIRQIYRDRAQCIEQGHTQARRYLENCLDNLNQDTLDPRVEHIVASFFDARHPDTRLYDAVKKVVTSIYEELISPSLSPINSQRYIVGFNKRGNETSSAFVFSKDPLKRIFLTEQFFRLPRYRFKVKVIRSGSFNYGDHYRATILIHELSHLVAGTEDIAYVDSYAPFIDLLEDAPGYRLRIKNEQIIQQQKSLSYQTDRSQLFKQVENDEWKDLRRGDAKSTILRITGKRTLEEAREVFYTDIQKRTDVMLSNADSVTLLISLLGRQRFT</sequence>
<organism evidence="2 3">
    <name type="scientific">Pseudomonas cichorii</name>
    <dbReference type="NCBI Taxonomy" id="36746"/>
    <lineage>
        <taxon>Bacteria</taxon>
        <taxon>Pseudomonadati</taxon>
        <taxon>Pseudomonadota</taxon>
        <taxon>Gammaproteobacteria</taxon>
        <taxon>Pseudomonadales</taxon>
        <taxon>Pseudomonadaceae</taxon>
        <taxon>Pseudomonas</taxon>
    </lineage>
</organism>
<feature type="domain" description="Dermonecrotic toxin N-terminal" evidence="1">
    <location>
        <begin position="172"/>
        <end position="400"/>
    </location>
</feature>
<gene>
    <name evidence="2" type="ORF">ALP84_04562</name>
</gene>
<dbReference type="Pfam" id="PF20178">
    <property type="entry name" value="ToxA_N"/>
    <property type="match status" value="2"/>
</dbReference>
<comment type="caution">
    <text evidence="2">The sequence shown here is derived from an EMBL/GenBank/DDBJ whole genome shotgun (WGS) entry which is preliminary data.</text>
</comment>
<feature type="domain" description="Dermonecrotic toxin N-terminal" evidence="1">
    <location>
        <begin position="924"/>
        <end position="1167"/>
    </location>
</feature>
<protein>
    <recommendedName>
        <fullName evidence="1">Dermonecrotic toxin N-terminal domain-containing protein</fullName>
    </recommendedName>
</protein>
<dbReference type="Gene3D" id="3.40.390.10">
    <property type="entry name" value="Collagenase (Catalytic Domain)"/>
    <property type="match status" value="1"/>
</dbReference>
<dbReference type="EMBL" id="RBRY01000052">
    <property type="protein sequence ID" value="RMR59946.1"/>
    <property type="molecule type" value="Genomic_DNA"/>
</dbReference>
<name>A0A3M4W7G4_PSECI</name>
<proteinExistence type="predicted"/>
<dbReference type="InterPro" id="IPR046673">
    <property type="entry name" value="ToxA_N"/>
</dbReference>
<evidence type="ECO:0000313" key="2">
    <source>
        <dbReference type="EMBL" id="RMR59946.1"/>
    </source>
</evidence>
<evidence type="ECO:0000313" key="3">
    <source>
        <dbReference type="Proteomes" id="UP000278332"/>
    </source>
</evidence>
<dbReference type="GO" id="GO:0008237">
    <property type="term" value="F:metallopeptidase activity"/>
    <property type="evidence" value="ECO:0007669"/>
    <property type="project" value="InterPro"/>
</dbReference>